<evidence type="ECO:0000313" key="2">
    <source>
        <dbReference type="EMBL" id="CAD7663089.1"/>
    </source>
</evidence>
<evidence type="ECO:0000256" key="1">
    <source>
        <dbReference type="SAM" id="MobiDB-lite"/>
    </source>
</evidence>
<gene>
    <name evidence="2" type="ORF">ONB1V03_LOCUS19649</name>
</gene>
<proteinExistence type="predicted"/>
<reference evidence="2" key="1">
    <citation type="submission" date="2020-11" db="EMBL/GenBank/DDBJ databases">
        <authorList>
            <person name="Tran Van P."/>
        </authorList>
    </citation>
    <scope>NUCLEOTIDE SEQUENCE</scope>
</reference>
<dbReference type="Proteomes" id="UP000728032">
    <property type="component" value="Unassembled WGS sequence"/>
</dbReference>
<organism evidence="2">
    <name type="scientific">Oppiella nova</name>
    <dbReference type="NCBI Taxonomy" id="334625"/>
    <lineage>
        <taxon>Eukaryota</taxon>
        <taxon>Metazoa</taxon>
        <taxon>Ecdysozoa</taxon>
        <taxon>Arthropoda</taxon>
        <taxon>Chelicerata</taxon>
        <taxon>Arachnida</taxon>
        <taxon>Acari</taxon>
        <taxon>Acariformes</taxon>
        <taxon>Sarcoptiformes</taxon>
        <taxon>Oribatida</taxon>
        <taxon>Brachypylina</taxon>
        <taxon>Oppioidea</taxon>
        <taxon>Oppiidae</taxon>
        <taxon>Oppiella</taxon>
    </lineage>
</organism>
<sequence>MSKRYQKTVFLSTRTHSPSPPSSPPPPPPPPVIPTGALSHYRSVETNREISGLKYDFRYKSEINKICGKPSEKLIEIPMTRDVPTKPPISSQTTVMSYKKGCELFQSMTIDSK</sequence>
<feature type="region of interest" description="Disordered" evidence="1">
    <location>
        <begin position="1"/>
        <end position="37"/>
    </location>
</feature>
<dbReference type="EMBL" id="OC945634">
    <property type="protein sequence ID" value="CAD7663089.1"/>
    <property type="molecule type" value="Genomic_DNA"/>
</dbReference>
<feature type="compositionally biased region" description="Pro residues" evidence="1">
    <location>
        <begin position="18"/>
        <end position="33"/>
    </location>
</feature>
<dbReference type="EMBL" id="CAJPVJ010030809">
    <property type="protein sequence ID" value="CAG2180226.1"/>
    <property type="molecule type" value="Genomic_DNA"/>
</dbReference>
<evidence type="ECO:0000313" key="3">
    <source>
        <dbReference type="Proteomes" id="UP000728032"/>
    </source>
</evidence>
<keyword evidence="3" id="KW-1185">Reference proteome</keyword>
<name>A0A7R9QZS6_9ACAR</name>
<accession>A0A7R9QZS6</accession>
<dbReference type="AlphaFoldDB" id="A0A7R9QZS6"/>
<protein>
    <submittedName>
        <fullName evidence="2">Uncharacterized protein</fullName>
    </submittedName>
</protein>
<dbReference type="OrthoDB" id="10601935at2759"/>